<proteinExistence type="predicted"/>
<feature type="domain" description="ChsH2 C-terminal OB-fold" evidence="2">
    <location>
        <begin position="54"/>
        <end position="116"/>
    </location>
</feature>
<evidence type="ECO:0000313" key="4">
    <source>
        <dbReference type="Proteomes" id="UP000638263"/>
    </source>
</evidence>
<dbReference type="AlphaFoldDB" id="A0A917VQ30"/>
<dbReference type="Proteomes" id="UP000638263">
    <property type="component" value="Unassembled WGS sequence"/>
</dbReference>
<evidence type="ECO:0000259" key="2">
    <source>
        <dbReference type="Pfam" id="PF01796"/>
    </source>
</evidence>
<dbReference type="PANTHER" id="PTHR34075">
    <property type="entry name" value="BLR3430 PROTEIN"/>
    <property type="match status" value="1"/>
</dbReference>
<name>A0A917VQ30_9NOCA</name>
<dbReference type="PANTHER" id="PTHR34075:SF5">
    <property type="entry name" value="BLR3430 PROTEIN"/>
    <property type="match status" value="1"/>
</dbReference>
<keyword evidence="4" id="KW-1185">Reference proteome</keyword>
<dbReference type="EMBL" id="BMMH01000002">
    <property type="protein sequence ID" value="GGL03060.1"/>
    <property type="molecule type" value="Genomic_DNA"/>
</dbReference>
<dbReference type="InterPro" id="IPR052513">
    <property type="entry name" value="Thioester_dehydratase-like"/>
</dbReference>
<gene>
    <name evidence="3" type="ORF">GCM10011588_17240</name>
</gene>
<feature type="compositionally biased region" description="Basic and acidic residues" evidence="1">
    <location>
        <begin position="142"/>
        <end position="151"/>
    </location>
</feature>
<reference evidence="3" key="1">
    <citation type="journal article" date="2014" name="Int. J. Syst. Evol. Microbiol.">
        <title>Complete genome sequence of Corynebacterium casei LMG S-19264T (=DSM 44701T), isolated from a smear-ripened cheese.</title>
        <authorList>
            <consortium name="US DOE Joint Genome Institute (JGI-PGF)"/>
            <person name="Walter F."/>
            <person name="Albersmeier A."/>
            <person name="Kalinowski J."/>
            <person name="Ruckert C."/>
        </authorList>
    </citation>
    <scope>NUCLEOTIDE SEQUENCE</scope>
    <source>
        <strain evidence="3">CGMCC 4.3508</strain>
    </source>
</reference>
<evidence type="ECO:0000256" key="1">
    <source>
        <dbReference type="SAM" id="MobiDB-lite"/>
    </source>
</evidence>
<sequence>MYPLDPDSTGNSGEASAQPLEAILMINRCARCDRLFAPLTIVCSSCASDSLEQVPSSGTGSIRSWRVADRAVIGGHDETMPLTVAVVELDEGPWVYTSIEGTVPLFASGPVRVHFQPQPRDERFPVFAVTADPDSPAGDILGRSKDEHARA</sequence>
<dbReference type="SUPFAM" id="SSF50249">
    <property type="entry name" value="Nucleic acid-binding proteins"/>
    <property type="match status" value="1"/>
</dbReference>
<protein>
    <recommendedName>
        <fullName evidence="2">ChsH2 C-terminal OB-fold domain-containing protein</fullName>
    </recommendedName>
</protein>
<accession>A0A917VQ30</accession>
<evidence type="ECO:0000313" key="3">
    <source>
        <dbReference type="EMBL" id="GGL03060.1"/>
    </source>
</evidence>
<dbReference type="Pfam" id="PF01796">
    <property type="entry name" value="OB_ChsH2_C"/>
    <property type="match status" value="1"/>
</dbReference>
<feature type="region of interest" description="Disordered" evidence="1">
    <location>
        <begin position="132"/>
        <end position="151"/>
    </location>
</feature>
<dbReference type="InterPro" id="IPR002878">
    <property type="entry name" value="ChsH2_C"/>
</dbReference>
<dbReference type="RefSeq" id="WP_189094132.1">
    <property type="nucleotide sequence ID" value="NZ_BMMH01000002.1"/>
</dbReference>
<comment type="caution">
    <text evidence="3">The sequence shown here is derived from an EMBL/GenBank/DDBJ whole genome shotgun (WGS) entry which is preliminary data.</text>
</comment>
<organism evidence="3 4">
    <name type="scientific">Nocardia jinanensis</name>
    <dbReference type="NCBI Taxonomy" id="382504"/>
    <lineage>
        <taxon>Bacteria</taxon>
        <taxon>Bacillati</taxon>
        <taxon>Actinomycetota</taxon>
        <taxon>Actinomycetes</taxon>
        <taxon>Mycobacteriales</taxon>
        <taxon>Nocardiaceae</taxon>
        <taxon>Nocardia</taxon>
    </lineage>
</organism>
<dbReference type="InterPro" id="IPR012340">
    <property type="entry name" value="NA-bd_OB-fold"/>
</dbReference>
<reference evidence="3" key="2">
    <citation type="submission" date="2020-09" db="EMBL/GenBank/DDBJ databases">
        <authorList>
            <person name="Sun Q."/>
            <person name="Zhou Y."/>
        </authorList>
    </citation>
    <scope>NUCLEOTIDE SEQUENCE</scope>
    <source>
        <strain evidence="3">CGMCC 4.3508</strain>
    </source>
</reference>